<proteinExistence type="predicted"/>
<gene>
    <name evidence="2" type="ORF">MM171B00441_0027</name>
</gene>
<organism evidence="2">
    <name type="scientific">viral metagenome</name>
    <dbReference type="NCBI Taxonomy" id="1070528"/>
    <lineage>
        <taxon>unclassified sequences</taxon>
        <taxon>metagenomes</taxon>
        <taxon>organismal metagenomes</taxon>
    </lineage>
</organism>
<name>A0A6M3MDJ5_9ZZZZ</name>
<sequence>MEVEMPRYVLVTKTKRFFEAEDDPAARLAASSVLTCSKVTSEKVLHREGDRSGRNLLAPGGSEVQP</sequence>
<reference evidence="2" key="1">
    <citation type="submission" date="2020-03" db="EMBL/GenBank/DDBJ databases">
        <title>The deep terrestrial virosphere.</title>
        <authorList>
            <person name="Holmfeldt K."/>
            <person name="Nilsson E."/>
            <person name="Simone D."/>
            <person name="Lopez-Fernandez M."/>
            <person name="Wu X."/>
            <person name="de Brujin I."/>
            <person name="Lundin D."/>
            <person name="Andersson A."/>
            <person name="Bertilsson S."/>
            <person name="Dopson M."/>
        </authorList>
    </citation>
    <scope>NUCLEOTIDE SEQUENCE</scope>
    <source>
        <strain evidence="2">MM171B00441</strain>
    </source>
</reference>
<dbReference type="AlphaFoldDB" id="A0A6M3MDJ5"/>
<protein>
    <submittedName>
        <fullName evidence="2">Uncharacterized protein</fullName>
    </submittedName>
</protein>
<evidence type="ECO:0000256" key="1">
    <source>
        <dbReference type="SAM" id="MobiDB-lite"/>
    </source>
</evidence>
<accession>A0A6M3MDJ5</accession>
<evidence type="ECO:0000313" key="2">
    <source>
        <dbReference type="EMBL" id="QJB04150.1"/>
    </source>
</evidence>
<feature type="region of interest" description="Disordered" evidence="1">
    <location>
        <begin position="45"/>
        <end position="66"/>
    </location>
</feature>
<dbReference type="EMBL" id="MT143873">
    <property type="protein sequence ID" value="QJB04150.1"/>
    <property type="molecule type" value="Genomic_DNA"/>
</dbReference>